<keyword evidence="2" id="KW-0808">Transferase</keyword>
<dbReference type="InterPro" id="IPR000073">
    <property type="entry name" value="AB_hydrolase_1"/>
</dbReference>
<evidence type="ECO:0000259" key="8">
    <source>
        <dbReference type="Pfam" id="PF00561"/>
    </source>
</evidence>
<dbReference type="GeneID" id="37063374"/>
<evidence type="ECO:0000256" key="3">
    <source>
        <dbReference type="ARBA" id="ARBA00022801"/>
    </source>
</evidence>
<dbReference type="Gene3D" id="3.40.50.1820">
    <property type="entry name" value="alpha/beta hydrolase"/>
    <property type="match status" value="1"/>
</dbReference>
<dbReference type="Pfam" id="PF00561">
    <property type="entry name" value="Abhydrolase_1"/>
    <property type="match status" value="1"/>
</dbReference>
<dbReference type="GO" id="GO:0047372">
    <property type="term" value="F:monoacylglycerol lipase activity"/>
    <property type="evidence" value="ECO:0007669"/>
    <property type="project" value="TreeGrafter"/>
</dbReference>
<comment type="function">
    <text evidence="5">Displays enzymatic activity both for medium-chain fatty acid (MCFA) ethyl ester synthesis and hydrolysis (esterase activity). MCFA are toxic for yeast and this enzyme could thus be involved in their detoxification by esterification.</text>
</comment>
<dbReference type="EC" id="2.3.1.84" evidence="6"/>
<evidence type="ECO:0000313" key="9">
    <source>
        <dbReference type="EMBL" id="PWY83007.1"/>
    </source>
</evidence>
<sequence>MGLLSSLSPSGRIAYYHAQDNNLLLARKSGKPGATEQVTLAEICRKATPEKCQLNPFLFNGHLQTAWTSAKFDKVPVFYKRWMFEADSPMFSGHFAVDFAVDPYEPPNDPHSTDSERKYTQPSGLPERTAFFSEAEFAALPSDDTRPMLVALHGLSGGSHELYLRHVLAPLLKDKTWEACVVNSRGCAQSKITTGVLYNARATWDIRQTVKWLRKTFPNRPLFGIGFSLGANILTNFLGEEGDACQMTAAVICASPWNLEISSVCLQSSWIGLGVYSKVMGTSMKELFERHVEQISKNPRIDVDEVRKITYLHEFDRALQCAAWGYPTEGAYYRDATSTDSLMGIRIPIFVIQAEDDPIACSKALPFQEMGQTPYGIMMTTSWGGHLGWFELGGERWFAKPVTNFLNIMAKEVDLSVPFTVEDPEKIPGGIAHHYGPGKDLDTAPKPEYNPIRRKLALQVPTSNT</sequence>
<accession>A0A317WCB2</accession>
<dbReference type="InterPro" id="IPR050960">
    <property type="entry name" value="AB_hydrolase_4_sf"/>
</dbReference>
<comment type="catalytic activity">
    <reaction evidence="4">
        <text>an aliphatic alcohol + acetyl-CoA = an acetyl ester + CoA</text>
        <dbReference type="Rhea" id="RHEA:17229"/>
        <dbReference type="ChEBI" id="CHEBI:2571"/>
        <dbReference type="ChEBI" id="CHEBI:47622"/>
        <dbReference type="ChEBI" id="CHEBI:57287"/>
        <dbReference type="ChEBI" id="CHEBI:57288"/>
        <dbReference type="EC" id="2.3.1.84"/>
    </reaction>
</comment>
<reference evidence="9 10" key="1">
    <citation type="submission" date="2016-12" db="EMBL/GenBank/DDBJ databases">
        <title>The genomes of Aspergillus section Nigri reveals drivers in fungal speciation.</title>
        <authorList>
            <consortium name="DOE Joint Genome Institute"/>
            <person name="Vesth T.C."/>
            <person name="Nybo J."/>
            <person name="Theobald S."/>
            <person name="Brandl J."/>
            <person name="Frisvad J.C."/>
            <person name="Nielsen K.F."/>
            <person name="Lyhne E.K."/>
            <person name="Kogle M.E."/>
            <person name="Kuo A."/>
            <person name="Riley R."/>
            <person name="Clum A."/>
            <person name="Nolan M."/>
            <person name="Lipzen A."/>
            <person name="Salamov A."/>
            <person name="Henrissat B."/>
            <person name="Wiebenga A."/>
            <person name="De Vries R.P."/>
            <person name="Grigoriev I.V."/>
            <person name="Mortensen U.H."/>
            <person name="Andersen M.R."/>
            <person name="Baker S.E."/>
        </authorList>
    </citation>
    <scope>NUCLEOTIDE SEQUENCE [LARGE SCALE GENOMIC DNA]</scope>
    <source>
        <strain evidence="9 10">CBS 117.55</strain>
    </source>
</reference>
<dbReference type="InterPro" id="IPR029058">
    <property type="entry name" value="AB_hydrolase_fold"/>
</dbReference>
<evidence type="ECO:0000256" key="2">
    <source>
        <dbReference type="ARBA" id="ARBA00022679"/>
    </source>
</evidence>
<dbReference type="GO" id="GO:0008126">
    <property type="term" value="F:acetylesterase activity"/>
    <property type="evidence" value="ECO:0007669"/>
    <property type="project" value="TreeGrafter"/>
</dbReference>
<keyword evidence="3 9" id="KW-0378">Hydrolase</keyword>
<keyword evidence="10" id="KW-1185">Reference proteome</keyword>
<evidence type="ECO:0000256" key="6">
    <source>
        <dbReference type="ARBA" id="ARBA00066969"/>
    </source>
</evidence>
<name>A0A317WCB2_9EURO</name>
<comment type="caution">
    <text evidence="9">The sequence shown here is derived from an EMBL/GenBank/DDBJ whole genome shotgun (WGS) entry which is preliminary data.</text>
</comment>
<evidence type="ECO:0000256" key="1">
    <source>
        <dbReference type="ARBA" id="ARBA00010884"/>
    </source>
</evidence>
<organism evidence="9 10">
    <name type="scientific">Aspergillus heteromorphus CBS 117.55</name>
    <dbReference type="NCBI Taxonomy" id="1448321"/>
    <lineage>
        <taxon>Eukaryota</taxon>
        <taxon>Fungi</taxon>
        <taxon>Dikarya</taxon>
        <taxon>Ascomycota</taxon>
        <taxon>Pezizomycotina</taxon>
        <taxon>Eurotiomycetes</taxon>
        <taxon>Eurotiomycetidae</taxon>
        <taxon>Eurotiales</taxon>
        <taxon>Aspergillaceae</taxon>
        <taxon>Aspergillus</taxon>
        <taxon>Aspergillus subgen. Circumdati</taxon>
    </lineage>
</organism>
<dbReference type="GO" id="GO:0004026">
    <property type="term" value="F:alcohol O-acetyltransferase activity"/>
    <property type="evidence" value="ECO:0007669"/>
    <property type="project" value="UniProtKB-EC"/>
</dbReference>
<dbReference type="Proteomes" id="UP000247233">
    <property type="component" value="Unassembled WGS sequence"/>
</dbReference>
<gene>
    <name evidence="9" type="ORF">BO70DRAFT_33707</name>
</gene>
<evidence type="ECO:0000256" key="4">
    <source>
        <dbReference type="ARBA" id="ARBA00050620"/>
    </source>
</evidence>
<dbReference type="RefSeq" id="XP_025399721.1">
    <property type="nucleotide sequence ID" value="XM_025541137.1"/>
</dbReference>
<proteinExistence type="inferred from homology"/>
<evidence type="ECO:0000313" key="10">
    <source>
        <dbReference type="Proteomes" id="UP000247233"/>
    </source>
</evidence>
<dbReference type="VEuPathDB" id="FungiDB:BO70DRAFT_33707"/>
<evidence type="ECO:0000256" key="7">
    <source>
        <dbReference type="ARBA" id="ARBA00080774"/>
    </source>
</evidence>
<dbReference type="EMBL" id="MSFL01000011">
    <property type="protein sequence ID" value="PWY83007.1"/>
    <property type="molecule type" value="Genomic_DNA"/>
</dbReference>
<dbReference type="FunFam" id="3.40.50.1820:FF:000137">
    <property type="entry name" value="EEB1p Acyl-coenzymeA:ethanol O-acyltransferase"/>
    <property type="match status" value="1"/>
</dbReference>
<dbReference type="OrthoDB" id="5954035at2759"/>
<dbReference type="STRING" id="1448321.A0A317WCB2"/>
<dbReference type="GO" id="GO:0051792">
    <property type="term" value="P:medium-chain fatty acid biosynthetic process"/>
    <property type="evidence" value="ECO:0007669"/>
    <property type="project" value="TreeGrafter"/>
</dbReference>
<dbReference type="SUPFAM" id="SSF53474">
    <property type="entry name" value="alpha/beta-Hydrolases"/>
    <property type="match status" value="1"/>
</dbReference>
<dbReference type="PANTHER" id="PTHR10794:SF63">
    <property type="entry name" value="ALPHA_BETA HYDROLASE 1, ISOFORM A"/>
    <property type="match status" value="1"/>
</dbReference>
<dbReference type="AlphaFoldDB" id="A0A317WCB2"/>
<evidence type="ECO:0000256" key="5">
    <source>
        <dbReference type="ARBA" id="ARBA00054277"/>
    </source>
</evidence>
<comment type="similarity">
    <text evidence="1">Belongs to the AB hydrolase superfamily. AB hydrolase 4 family.</text>
</comment>
<protein>
    <recommendedName>
        <fullName evidence="6">alcohol O-acetyltransferase</fullName>
        <ecNumber evidence="6">2.3.1.84</ecNumber>
    </recommendedName>
    <alternativeName>
        <fullName evidence="7">Alcohol O-acetyltransferase</fullName>
    </alternativeName>
</protein>
<dbReference type="GO" id="GO:0051793">
    <property type="term" value="P:medium-chain fatty acid catabolic process"/>
    <property type="evidence" value="ECO:0007669"/>
    <property type="project" value="UniProtKB-ARBA"/>
</dbReference>
<dbReference type="PANTHER" id="PTHR10794">
    <property type="entry name" value="ABHYDROLASE DOMAIN-CONTAINING PROTEIN"/>
    <property type="match status" value="1"/>
</dbReference>
<feature type="domain" description="AB hydrolase-1" evidence="8">
    <location>
        <begin position="147"/>
        <end position="249"/>
    </location>
</feature>